<sequence length="169" mass="18454">RTQLSNPPPFSTSSTRSPSSSPKIPPIPSSPSLSISPPRPTSWSRGPRYSAYAHLRESKLRTKTTSSTTVTAATATVAFSQFSELTTPPMKQVKFKHQPHNLPAPVSRRASGYGACMLDLLFLFLFSFRRPRSPEPHLLFSSSPLLRLAARPDDHAACSTATSDVARFS</sequence>
<organism evidence="3 4">
    <name type="scientific">Linum tenue</name>
    <dbReference type="NCBI Taxonomy" id="586396"/>
    <lineage>
        <taxon>Eukaryota</taxon>
        <taxon>Viridiplantae</taxon>
        <taxon>Streptophyta</taxon>
        <taxon>Embryophyta</taxon>
        <taxon>Tracheophyta</taxon>
        <taxon>Spermatophyta</taxon>
        <taxon>Magnoliopsida</taxon>
        <taxon>eudicotyledons</taxon>
        <taxon>Gunneridae</taxon>
        <taxon>Pentapetalae</taxon>
        <taxon>rosids</taxon>
        <taxon>fabids</taxon>
        <taxon>Malpighiales</taxon>
        <taxon>Linaceae</taxon>
        <taxon>Linum</taxon>
    </lineage>
</organism>
<dbReference type="Proteomes" id="UP001154282">
    <property type="component" value="Unassembled WGS sequence"/>
</dbReference>
<dbReference type="EMBL" id="CAMGYJ010000006">
    <property type="protein sequence ID" value="CAI0429232.1"/>
    <property type="molecule type" value="Genomic_DNA"/>
</dbReference>
<accession>A0AAV0L4D6</accession>
<evidence type="ECO:0000313" key="2">
    <source>
        <dbReference type="EMBL" id="CAI0429093.1"/>
    </source>
</evidence>
<dbReference type="EMBL" id="CAMGYJ010000006">
    <property type="protein sequence ID" value="CAI0429093.1"/>
    <property type="molecule type" value="Genomic_DNA"/>
</dbReference>
<feature type="compositionally biased region" description="Pro residues" evidence="1">
    <location>
        <begin position="1"/>
        <end position="10"/>
    </location>
</feature>
<proteinExistence type="predicted"/>
<feature type="region of interest" description="Disordered" evidence="1">
    <location>
        <begin position="1"/>
        <end position="47"/>
    </location>
</feature>
<feature type="compositionally biased region" description="Low complexity" evidence="1">
    <location>
        <begin position="11"/>
        <end position="22"/>
    </location>
</feature>
<evidence type="ECO:0000313" key="3">
    <source>
        <dbReference type="EMBL" id="CAI0429232.1"/>
    </source>
</evidence>
<name>A0AAV0L4D6_9ROSI</name>
<reference evidence="3" key="1">
    <citation type="submission" date="2022-08" db="EMBL/GenBank/DDBJ databases">
        <authorList>
            <person name="Gutierrez-Valencia J."/>
        </authorList>
    </citation>
    <scope>NUCLEOTIDE SEQUENCE</scope>
</reference>
<keyword evidence="4" id="KW-1185">Reference proteome</keyword>
<protein>
    <submittedName>
        <fullName evidence="3">Uncharacterized protein</fullName>
    </submittedName>
</protein>
<gene>
    <name evidence="2" type="ORF">LITE_LOCUS21983</name>
    <name evidence="3" type="ORF">LITE_LOCUS22032</name>
</gene>
<evidence type="ECO:0000256" key="1">
    <source>
        <dbReference type="SAM" id="MobiDB-lite"/>
    </source>
</evidence>
<evidence type="ECO:0000313" key="4">
    <source>
        <dbReference type="Proteomes" id="UP001154282"/>
    </source>
</evidence>
<comment type="caution">
    <text evidence="3">The sequence shown here is derived from an EMBL/GenBank/DDBJ whole genome shotgun (WGS) entry which is preliminary data.</text>
</comment>
<feature type="non-terminal residue" evidence="3">
    <location>
        <position position="1"/>
    </location>
</feature>
<dbReference type="AlphaFoldDB" id="A0AAV0L4D6"/>